<evidence type="ECO:0000256" key="1">
    <source>
        <dbReference type="SAM" id="Coils"/>
    </source>
</evidence>
<sequence>MGRRSEIHELERRISEYWNKIDKLESAAETIRQEQAIIESDVLKPNRTYDMSSADEWRGNFSQRAKEYQAEIDSKVSSGLRATERLLSNIQKAIERLHELIRECEERISELEAEIEAESCAERM</sequence>
<protein>
    <submittedName>
        <fullName evidence="2">Uncharacterized protein</fullName>
    </submittedName>
</protein>
<name>A0A1G5BBI6_9FIRM</name>
<feature type="coiled-coil region" evidence="1">
    <location>
        <begin position="7"/>
        <end position="41"/>
    </location>
</feature>
<reference evidence="3" key="1">
    <citation type="submission" date="2016-10" db="EMBL/GenBank/DDBJ databases">
        <authorList>
            <person name="Varghese N."/>
            <person name="Submissions S."/>
        </authorList>
    </citation>
    <scope>NUCLEOTIDE SEQUENCE [LARGE SCALE GENOMIC DNA]</scope>
    <source>
        <strain evidence="3">XBD2006</strain>
    </source>
</reference>
<keyword evidence="3" id="KW-1185">Reference proteome</keyword>
<dbReference type="Pfam" id="PF16888">
    <property type="entry name" value="YwqH-like"/>
    <property type="match status" value="1"/>
</dbReference>
<evidence type="ECO:0000313" key="2">
    <source>
        <dbReference type="EMBL" id="SCX87511.1"/>
    </source>
</evidence>
<organism evidence="2 3">
    <name type="scientific">Butyrivibrio hungatei</name>
    <dbReference type="NCBI Taxonomy" id="185008"/>
    <lineage>
        <taxon>Bacteria</taxon>
        <taxon>Bacillati</taxon>
        <taxon>Bacillota</taxon>
        <taxon>Clostridia</taxon>
        <taxon>Lachnospirales</taxon>
        <taxon>Lachnospiraceae</taxon>
        <taxon>Butyrivibrio</taxon>
    </lineage>
</organism>
<dbReference type="InterPro" id="IPR031681">
    <property type="entry name" value="YwqH-like"/>
</dbReference>
<feature type="coiled-coil region" evidence="1">
    <location>
        <begin position="80"/>
        <end position="121"/>
    </location>
</feature>
<dbReference type="Proteomes" id="UP000183047">
    <property type="component" value="Unassembled WGS sequence"/>
</dbReference>
<gene>
    <name evidence="2" type="ORF">SAMN02910451_00636</name>
</gene>
<accession>A0A1G5BBI6</accession>
<dbReference type="EMBL" id="FMUR01000004">
    <property type="protein sequence ID" value="SCX87511.1"/>
    <property type="molecule type" value="Genomic_DNA"/>
</dbReference>
<evidence type="ECO:0000313" key="3">
    <source>
        <dbReference type="Proteomes" id="UP000183047"/>
    </source>
</evidence>
<proteinExistence type="predicted"/>
<keyword evidence="1" id="KW-0175">Coiled coil</keyword>
<dbReference type="RefSeq" id="WP_074461404.1">
    <property type="nucleotide sequence ID" value="NZ_FMUR01000004.1"/>
</dbReference>
<dbReference type="AlphaFoldDB" id="A0A1G5BBI6"/>